<dbReference type="GO" id="GO:0046961">
    <property type="term" value="F:proton-transporting ATPase activity, rotational mechanism"/>
    <property type="evidence" value="ECO:0007669"/>
    <property type="project" value="InterPro"/>
</dbReference>
<dbReference type="RefSeq" id="WP_153550459.1">
    <property type="nucleotide sequence ID" value="NZ_CP040089.1"/>
</dbReference>
<comment type="subcellular location">
    <subcellularLocation>
        <location evidence="1">Membrane</location>
        <topology evidence="1">Multi-pass membrane protein</topology>
    </subcellularLocation>
</comment>
<evidence type="ECO:0000256" key="6">
    <source>
        <dbReference type="ARBA" id="ARBA00023065"/>
    </source>
</evidence>
<dbReference type="KEGG" id="ncon:LC1Nh_0835"/>
<keyword evidence="6" id="KW-0406">Ion transport</keyword>
<keyword evidence="5 8" id="KW-1133">Transmembrane helix</keyword>
<evidence type="ECO:0000313" key="11">
    <source>
        <dbReference type="Proteomes" id="UP000377803"/>
    </source>
</evidence>
<gene>
    <name evidence="10" type="primary">ntpK</name>
    <name evidence="10" type="ORF">LC1Nh_0835</name>
</gene>
<evidence type="ECO:0000256" key="7">
    <source>
        <dbReference type="ARBA" id="ARBA00023136"/>
    </source>
</evidence>
<dbReference type="EMBL" id="CP040089">
    <property type="protein sequence ID" value="QGA80719.1"/>
    <property type="molecule type" value="Genomic_DNA"/>
</dbReference>
<dbReference type="Pfam" id="PF00137">
    <property type="entry name" value="ATP-synt_C"/>
    <property type="match status" value="1"/>
</dbReference>
<keyword evidence="4 8" id="KW-0812">Transmembrane</keyword>
<reference evidence="11" key="1">
    <citation type="submission" date="2019-05" db="EMBL/GenBank/DDBJ databases">
        <title>Candidatus Nanohalobium constans, a novel model system to study the DPANN nano-sized archaea: genomic and physiological characterization of a nanoarchaeon co-cultured with its chitinotrophic host.</title>
        <authorList>
            <person name="La Cono V."/>
            <person name="Arcadi E."/>
            <person name="Crisafi F."/>
            <person name="Denaro R."/>
            <person name="La Spada G."/>
            <person name="Messina E."/>
            <person name="Smedile F."/>
            <person name="Toshchakov S.V."/>
            <person name="Shevchenko M.A."/>
            <person name="Golyshin P.N."/>
            <person name="Golyshina O.V."/>
            <person name="Ferrer M."/>
            <person name="Rohde M."/>
            <person name="Mushegian A."/>
            <person name="Sorokin D.Y."/>
            <person name="Giuliano L."/>
            <person name="Yakimov M.M."/>
        </authorList>
    </citation>
    <scope>NUCLEOTIDE SEQUENCE [LARGE SCALE GENOMIC DNA]</scope>
    <source>
        <strain evidence="11">LC1Nh</strain>
    </source>
</reference>
<dbReference type="SUPFAM" id="SSF81333">
    <property type="entry name" value="F1F0 ATP synthase subunit C"/>
    <property type="match status" value="1"/>
</dbReference>
<evidence type="ECO:0000256" key="8">
    <source>
        <dbReference type="SAM" id="Phobius"/>
    </source>
</evidence>
<evidence type="ECO:0000256" key="4">
    <source>
        <dbReference type="ARBA" id="ARBA00022692"/>
    </source>
</evidence>
<accession>A0A5Q0UIK8</accession>
<dbReference type="PRINTS" id="PR00122">
    <property type="entry name" value="VACATPASE"/>
</dbReference>
<evidence type="ECO:0000256" key="3">
    <source>
        <dbReference type="ARBA" id="ARBA00022448"/>
    </source>
</evidence>
<feature type="domain" description="V-ATPase proteolipid subunit C-like" evidence="9">
    <location>
        <begin position="9"/>
        <end position="67"/>
    </location>
</feature>
<protein>
    <submittedName>
        <fullName evidence="10">V/A-type H+/Na+-transporting ATPase subunit K</fullName>
    </submittedName>
</protein>
<evidence type="ECO:0000256" key="5">
    <source>
        <dbReference type="ARBA" id="ARBA00022989"/>
    </source>
</evidence>
<keyword evidence="3" id="KW-0813">Transport</keyword>
<evidence type="ECO:0000259" key="9">
    <source>
        <dbReference type="Pfam" id="PF00137"/>
    </source>
</evidence>
<sequence length="72" mass="7048">MAIGSFPAISAAIAIAVSAIATAYAQAKIGSAGIGALAEDDDLFGSVLILTAIPETIVIFGLVVSLVVAGFI</sequence>
<proteinExistence type="inferred from homology"/>
<name>A0A5Q0UIK8_9ARCH</name>
<dbReference type="Gene3D" id="1.20.120.610">
    <property type="entry name" value="lithium bound rotor ring of v- atpase"/>
    <property type="match status" value="1"/>
</dbReference>
<comment type="similarity">
    <text evidence="2">Belongs to the V-ATPase proteolipid subunit family.</text>
</comment>
<keyword evidence="7 8" id="KW-0472">Membrane</keyword>
<keyword evidence="11" id="KW-1185">Reference proteome</keyword>
<evidence type="ECO:0000256" key="2">
    <source>
        <dbReference type="ARBA" id="ARBA00007296"/>
    </source>
</evidence>
<dbReference type="InterPro" id="IPR000245">
    <property type="entry name" value="ATPase_proteolipid_csu"/>
</dbReference>
<dbReference type="GeneID" id="42365224"/>
<feature type="transmembrane region" description="Helical" evidence="8">
    <location>
        <begin position="43"/>
        <end position="71"/>
    </location>
</feature>
<evidence type="ECO:0000313" key="10">
    <source>
        <dbReference type="EMBL" id="QGA80719.1"/>
    </source>
</evidence>
<evidence type="ECO:0000256" key="1">
    <source>
        <dbReference type="ARBA" id="ARBA00004141"/>
    </source>
</evidence>
<organism evidence="10 11">
    <name type="scientific">Candidatus Nanohalobium constans</name>
    <dbReference type="NCBI Taxonomy" id="2565781"/>
    <lineage>
        <taxon>Archaea</taxon>
        <taxon>Candidatus Nanohalarchaeota</taxon>
        <taxon>Candidatus Nanohalobia</taxon>
        <taxon>Candidatus Nanohalobiales</taxon>
        <taxon>Candidatus Nanohalobiaceae</taxon>
        <taxon>Candidatus Nanohalobium</taxon>
    </lineage>
</organism>
<dbReference type="GO" id="GO:0033179">
    <property type="term" value="C:proton-transporting V-type ATPase, V0 domain"/>
    <property type="evidence" value="ECO:0007669"/>
    <property type="project" value="InterPro"/>
</dbReference>
<dbReference type="OrthoDB" id="50539at2157"/>
<dbReference type="InterPro" id="IPR035921">
    <property type="entry name" value="F/V-ATP_Csub_sf"/>
</dbReference>
<dbReference type="Proteomes" id="UP000377803">
    <property type="component" value="Chromosome"/>
</dbReference>
<dbReference type="AlphaFoldDB" id="A0A5Q0UIK8"/>
<dbReference type="InterPro" id="IPR002379">
    <property type="entry name" value="ATPase_proteolipid_c-like_dom"/>
</dbReference>